<keyword evidence="2" id="KW-1185">Reference proteome</keyword>
<dbReference type="EMBL" id="JANBUN010001484">
    <property type="protein sequence ID" value="KAJ2797930.1"/>
    <property type="molecule type" value="Genomic_DNA"/>
</dbReference>
<comment type="caution">
    <text evidence="1">The sequence shown here is derived from an EMBL/GenBank/DDBJ whole genome shotgun (WGS) entry which is preliminary data.</text>
</comment>
<protein>
    <submittedName>
        <fullName evidence="1">Uncharacterized protein</fullName>
    </submittedName>
</protein>
<accession>A0ACC1L004</accession>
<feature type="non-terminal residue" evidence="1">
    <location>
        <position position="76"/>
    </location>
</feature>
<gene>
    <name evidence="1" type="ORF">H4R21_004128</name>
</gene>
<reference evidence="1" key="1">
    <citation type="submission" date="2022-07" db="EMBL/GenBank/DDBJ databases">
        <title>Phylogenomic reconstructions and comparative analyses of Kickxellomycotina fungi.</title>
        <authorList>
            <person name="Reynolds N.K."/>
            <person name="Stajich J.E."/>
            <person name="Barry K."/>
            <person name="Grigoriev I.V."/>
            <person name="Crous P."/>
            <person name="Smith M.E."/>
        </authorList>
    </citation>
    <scope>NUCLEOTIDE SEQUENCE</scope>
    <source>
        <strain evidence="1">BCRC 34780</strain>
    </source>
</reference>
<name>A0ACC1L004_9FUNG</name>
<evidence type="ECO:0000313" key="2">
    <source>
        <dbReference type="Proteomes" id="UP001140087"/>
    </source>
</evidence>
<dbReference type="Proteomes" id="UP001140087">
    <property type="component" value="Unassembled WGS sequence"/>
</dbReference>
<organism evidence="1 2">
    <name type="scientific">Coemansia helicoidea</name>
    <dbReference type="NCBI Taxonomy" id="1286919"/>
    <lineage>
        <taxon>Eukaryota</taxon>
        <taxon>Fungi</taxon>
        <taxon>Fungi incertae sedis</taxon>
        <taxon>Zoopagomycota</taxon>
        <taxon>Kickxellomycotina</taxon>
        <taxon>Kickxellomycetes</taxon>
        <taxon>Kickxellales</taxon>
        <taxon>Kickxellaceae</taxon>
        <taxon>Coemansia</taxon>
    </lineage>
</organism>
<evidence type="ECO:0000313" key="1">
    <source>
        <dbReference type="EMBL" id="KAJ2797930.1"/>
    </source>
</evidence>
<proteinExistence type="predicted"/>
<sequence>MASLILSPAEQDYITQGVERGLRADGRGGLDRREVTLRTNMISQANGSARCRTGYLGVGTDVLVGIKAEVNSWTAG</sequence>